<dbReference type="PANTHER" id="PTHR46889:SF4">
    <property type="entry name" value="TRANSPOSASE INSO FOR INSERTION SEQUENCE ELEMENT IS911B-RELATED"/>
    <property type="match status" value="1"/>
</dbReference>
<dbReference type="GO" id="GO:0015074">
    <property type="term" value="P:DNA integration"/>
    <property type="evidence" value="ECO:0007669"/>
    <property type="project" value="InterPro"/>
</dbReference>
<name>U4KL17_ALTPJ</name>
<evidence type="ECO:0000313" key="2">
    <source>
        <dbReference type="EMBL" id="CCV64422.1"/>
    </source>
</evidence>
<dbReference type="HOGENOM" id="CLU_027402_41_1_14"/>
<dbReference type="InterPro" id="IPR001584">
    <property type="entry name" value="Integrase_cat-core"/>
</dbReference>
<proteinExistence type="predicted"/>
<dbReference type="PANTHER" id="PTHR46889">
    <property type="entry name" value="TRANSPOSASE INSF FOR INSERTION SEQUENCE IS3B-RELATED"/>
    <property type="match status" value="1"/>
</dbReference>
<dbReference type="InterPro" id="IPR012337">
    <property type="entry name" value="RNaseH-like_sf"/>
</dbReference>
<sequence length="139" mass="16152">MNLFSRMIIGYAVSCRIDNNIIINAFKTAYENRDAPEGVTFHSDQGSNYTSHQYQDLLTTLKIEQSFSKRGTTYDNSVIEAFFTNMKQGYLNNRTFTFLDDLKLAVYDYIKYYNEKSPHESLGFKTPLAFENDYKKTNA</sequence>
<dbReference type="EMBL" id="FO681347">
    <property type="protein sequence ID" value="CCV64422.1"/>
    <property type="molecule type" value="Genomic_DNA"/>
</dbReference>
<dbReference type="STRING" id="1318466.BN85408450"/>
<evidence type="ECO:0000259" key="1">
    <source>
        <dbReference type="PROSITE" id="PS50994"/>
    </source>
</evidence>
<dbReference type="PROSITE" id="PS50994">
    <property type="entry name" value="INTEGRASE"/>
    <property type="match status" value="1"/>
</dbReference>
<dbReference type="Proteomes" id="UP000032740">
    <property type="component" value="Chromosome"/>
</dbReference>
<organism evidence="2 3">
    <name type="scientific">Alteracholeplasma palmae (strain ATCC 49389 / J233)</name>
    <name type="common">Acholeplasma palmae</name>
    <dbReference type="NCBI Taxonomy" id="1318466"/>
    <lineage>
        <taxon>Bacteria</taxon>
        <taxon>Bacillati</taxon>
        <taxon>Mycoplasmatota</taxon>
        <taxon>Mollicutes</taxon>
        <taxon>Acholeplasmatales</taxon>
        <taxon>Acholeplasmataceae</taxon>
        <taxon>Acholeplasma</taxon>
    </lineage>
</organism>
<reference evidence="2 3" key="1">
    <citation type="journal article" date="2013" name="J. Mol. Microbiol. Biotechnol.">
        <title>Analysis of the Complete Genomes of Acholeplasma brassicae , A. palmae and A. laidlawii and Their Comparison to the Obligate Parasites from ' Candidatus Phytoplasma'.</title>
        <authorList>
            <person name="Kube M."/>
            <person name="Siewert C."/>
            <person name="Migdoll A.M."/>
            <person name="Duduk B."/>
            <person name="Holz S."/>
            <person name="Rabus R."/>
            <person name="Seemuller E."/>
            <person name="Mitrovic J."/>
            <person name="Muller I."/>
            <person name="Buttner C."/>
            <person name="Reinhardt R."/>
        </authorList>
    </citation>
    <scope>NUCLEOTIDE SEQUENCE [LARGE SCALE GENOMIC DNA]</scope>
    <source>
        <strain evidence="2 3">J233</strain>
    </source>
</reference>
<protein>
    <submittedName>
        <fullName evidence="2">Transposase (Tra5-like)</fullName>
    </submittedName>
</protein>
<dbReference type="GO" id="GO:0003676">
    <property type="term" value="F:nucleic acid binding"/>
    <property type="evidence" value="ECO:0007669"/>
    <property type="project" value="InterPro"/>
</dbReference>
<dbReference type="KEGG" id="apal:BN85408450"/>
<gene>
    <name evidence="2" type="ORF">BN85408450</name>
</gene>
<dbReference type="Pfam" id="PF00665">
    <property type="entry name" value="rve"/>
    <property type="match status" value="1"/>
</dbReference>
<dbReference type="OrthoDB" id="384386at2"/>
<dbReference type="Pfam" id="PF13333">
    <property type="entry name" value="rve_2"/>
    <property type="match status" value="1"/>
</dbReference>
<dbReference type="Gene3D" id="3.30.420.10">
    <property type="entry name" value="Ribonuclease H-like superfamily/Ribonuclease H"/>
    <property type="match status" value="1"/>
</dbReference>
<keyword evidence="3" id="KW-1185">Reference proteome</keyword>
<dbReference type="AlphaFoldDB" id="U4KL17"/>
<accession>U4KL17</accession>
<feature type="domain" description="Integrase catalytic" evidence="1">
    <location>
        <begin position="1"/>
        <end position="135"/>
    </location>
</feature>
<dbReference type="InterPro" id="IPR036397">
    <property type="entry name" value="RNaseH_sf"/>
</dbReference>
<dbReference type="SUPFAM" id="SSF53098">
    <property type="entry name" value="Ribonuclease H-like"/>
    <property type="match status" value="1"/>
</dbReference>
<dbReference type="InterPro" id="IPR050900">
    <property type="entry name" value="Transposase_IS3/IS150/IS904"/>
</dbReference>
<evidence type="ECO:0000313" key="3">
    <source>
        <dbReference type="Proteomes" id="UP000032740"/>
    </source>
</evidence>